<dbReference type="InterPro" id="IPR029057">
    <property type="entry name" value="PRTase-like"/>
</dbReference>
<dbReference type="PANTHER" id="PTHR10210">
    <property type="entry name" value="RIBOSE-PHOSPHATE DIPHOSPHOKINASE FAMILY MEMBER"/>
    <property type="match status" value="1"/>
</dbReference>
<reference evidence="5 6" key="1">
    <citation type="submission" date="2018-07" db="EMBL/GenBank/DDBJ databases">
        <title>Genome analysis of Larkinella rosea.</title>
        <authorList>
            <person name="Zhou Z."/>
            <person name="Wang G."/>
        </authorList>
    </citation>
    <scope>NUCLEOTIDE SEQUENCE [LARGE SCALE GENOMIC DNA]</scope>
    <source>
        <strain evidence="6">zzj9</strain>
    </source>
</reference>
<dbReference type="AlphaFoldDB" id="A0A368JWV9"/>
<dbReference type="RefSeq" id="WP_114404608.1">
    <property type="nucleotide sequence ID" value="NZ_QOWE01000003.1"/>
</dbReference>
<keyword evidence="5" id="KW-0808">Transferase</keyword>
<comment type="caution">
    <text evidence="5">The sequence shown here is derived from an EMBL/GenBank/DDBJ whole genome shotgun (WGS) entry which is preliminary data.</text>
</comment>
<gene>
    <name evidence="5" type="ORF">DUE52_03610</name>
</gene>
<keyword evidence="1 2" id="KW-0545">Nucleotide biosynthesis</keyword>
<dbReference type="InterPro" id="IPR005946">
    <property type="entry name" value="Rib-P_diPkinase"/>
</dbReference>
<dbReference type="PANTHER" id="PTHR10210:SF41">
    <property type="entry name" value="RIBOSE-PHOSPHATE PYROPHOSPHOKINASE 1, CHLOROPLASTIC"/>
    <property type="match status" value="1"/>
</dbReference>
<evidence type="ECO:0000313" key="5">
    <source>
        <dbReference type="EMBL" id="RCR70691.1"/>
    </source>
</evidence>
<organism evidence="5 6">
    <name type="scientific">Larkinella punicea</name>
    <dbReference type="NCBI Taxonomy" id="2315727"/>
    <lineage>
        <taxon>Bacteria</taxon>
        <taxon>Pseudomonadati</taxon>
        <taxon>Bacteroidota</taxon>
        <taxon>Cytophagia</taxon>
        <taxon>Cytophagales</taxon>
        <taxon>Spirosomataceae</taxon>
        <taxon>Larkinella</taxon>
    </lineage>
</organism>
<dbReference type="Proteomes" id="UP000253383">
    <property type="component" value="Unassembled WGS sequence"/>
</dbReference>
<dbReference type="Pfam" id="PF13793">
    <property type="entry name" value="Pribosyltran_N"/>
    <property type="match status" value="1"/>
</dbReference>
<dbReference type="EMBL" id="QOWE01000003">
    <property type="protein sequence ID" value="RCR70691.1"/>
    <property type="molecule type" value="Genomic_DNA"/>
</dbReference>
<dbReference type="SUPFAM" id="SSF53271">
    <property type="entry name" value="PRTase-like"/>
    <property type="match status" value="1"/>
</dbReference>
<dbReference type="GO" id="GO:0006015">
    <property type="term" value="P:5-phosphoribose 1-diphosphate biosynthetic process"/>
    <property type="evidence" value="ECO:0007669"/>
    <property type="project" value="TreeGrafter"/>
</dbReference>
<name>A0A368JWV9_9BACT</name>
<accession>A0A368JWV9</accession>
<dbReference type="GO" id="GO:0004749">
    <property type="term" value="F:ribose phosphate diphosphokinase activity"/>
    <property type="evidence" value="ECO:0007669"/>
    <property type="project" value="TreeGrafter"/>
</dbReference>
<dbReference type="OrthoDB" id="643885at2"/>
<keyword evidence="5" id="KW-0418">Kinase</keyword>
<dbReference type="GO" id="GO:0006164">
    <property type="term" value="P:purine nucleotide biosynthetic process"/>
    <property type="evidence" value="ECO:0007669"/>
    <property type="project" value="TreeGrafter"/>
</dbReference>
<dbReference type="GO" id="GO:0005737">
    <property type="term" value="C:cytoplasm"/>
    <property type="evidence" value="ECO:0007669"/>
    <property type="project" value="TreeGrafter"/>
</dbReference>
<dbReference type="GO" id="GO:0000287">
    <property type="term" value="F:magnesium ion binding"/>
    <property type="evidence" value="ECO:0007669"/>
    <property type="project" value="InterPro"/>
</dbReference>
<feature type="domain" description="Ribose-phosphate pyrophosphokinase N-terminal" evidence="4">
    <location>
        <begin position="52"/>
        <end position="105"/>
    </location>
</feature>
<proteinExistence type="inferred from homology"/>
<evidence type="ECO:0000259" key="3">
    <source>
        <dbReference type="Pfam" id="PF00156"/>
    </source>
</evidence>
<evidence type="ECO:0000256" key="2">
    <source>
        <dbReference type="RuleBase" id="RU004324"/>
    </source>
</evidence>
<dbReference type="InterPro" id="IPR029099">
    <property type="entry name" value="Pribosyltran_N"/>
</dbReference>
<dbReference type="Pfam" id="PF00156">
    <property type="entry name" value="Pribosyltran"/>
    <property type="match status" value="1"/>
</dbReference>
<dbReference type="Gene3D" id="3.40.50.2020">
    <property type="match status" value="2"/>
</dbReference>
<dbReference type="GO" id="GO:0002189">
    <property type="term" value="C:ribose phosphate diphosphokinase complex"/>
    <property type="evidence" value="ECO:0007669"/>
    <property type="project" value="TreeGrafter"/>
</dbReference>
<evidence type="ECO:0000313" key="6">
    <source>
        <dbReference type="Proteomes" id="UP000253383"/>
    </source>
</evidence>
<sequence length="281" mass="30603">MIYLHLSPGFEPYGPSVPFKAFIFNGGEPHLKLTGPLPETSVLITTRLNTFQDVGLLLVATDALRRAGADRISLFVPYFPGARQDRVMVPGEPLTVKVYADLLNAQQYHQITVFDPHSDVTPALLNKVQVVDNHRFVEQCLAQVGDCKLIAPDGGALKKIYKLSEALGGIEVVECSKRRDVKTGDLSGFFVSGPDLQGASCVIVDDICDGGGTFVGLADELKKHGAGDLYLIVSHGIFSRGLEPLATSFKRVFTTDSIREITHPLLNQLSFSSFLPHLLNQ</sequence>
<dbReference type="NCBIfam" id="TIGR01251">
    <property type="entry name" value="ribP_PPkin"/>
    <property type="match status" value="1"/>
</dbReference>
<dbReference type="InterPro" id="IPR000836">
    <property type="entry name" value="PRTase_dom"/>
</dbReference>
<feature type="domain" description="Phosphoribosyltransferase" evidence="3">
    <location>
        <begin position="149"/>
        <end position="235"/>
    </location>
</feature>
<dbReference type="SMART" id="SM01400">
    <property type="entry name" value="Pribosyltran_N"/>
    <property type="match status" value="1"/>
</dbReference>
<evidence type="ECO:0000256" key="1">
    <source>
        <dbReference type="ARBA" id="ARBA00022727"/>
    </source>
</evidence>
<protein>
    <submittedName>
        <fullName evidence="5">Ribose-phosphate pyrophosphokinase</fullName>
    </submittedName>
</protein>
<evidence type="ECO:0000259" key="4">
    <source>
        <dbReference type="Pfam" id="PF13793"/>
    </source>
</evidence>
<keyword evidence="6" id="KW-1185">Reference proteome</keyword>
<comment type="similarity">
    <text evidence="2">Belongs to the ribose-phosphate pyrophosphokinase family.</text>
</comment>
<dbReference type="GO" id="GO:0016301">
    <property type="term" value="F:kinase activity"/>
    <property type="evidence" value="ECO:0007669"/>
    <property type="project" value="UniProtKB-KW"/>
</dbReference>
<dbReference type="CDD" id="cd06223">
    <property type="entry name" value="PRTases_typeI"/>
    <property type="match status" value="1"/>
</dbReference>